<protein>
    <recommendedName>
        <fullName evidence="3">Uracil-DNA glycosylase-like domain-containing protein</fullName>
    </recommendedName>
</protein>
<sequence length="203" mass="23132">MMISQENYDILKEKYGDASSWAVWNTDYADSKPSRNINDLSVFDSPNLSELNTGFVFVGLNRSGKPKDGNAEKKPDKPKDPWFNFHAGRNDFKLRYALQGTRYWGSYITDAIKDYQETDSGEVEKTLKSNPERVDENLKGLREELELLGGKPVLVALGYAAEKNLKCMKSEGYEVVRILHPAAFIGKKKYRDKVLKVLDNIQK</sequence>
<accession>A0A1E7XZS8</accession>
<dbReference type="Proteomes" id="UP000175684">
    <property type="component" value="Unassembled WGS sequence"/>
</dbReference>
<dbReference type="OrthoDB" id="2295218at2"/>
<dbReference type="EMBL" id="MAXD01000004">
    <property type="protein sequence ID" value="OFA34854.1"/>
    <property type="molecule type" value="Genomic_DNA"/>
</dbReference>
<proteinExistence type="predicted"/>
<comment type="caution">
    <text evidence="1">The sequence shown here is derived from an EMBL/GenBank/DDBJ whole genome shotgun (WGS) entry which is preliminary data.</text>
</comment>
<gene>
    <name evidence="1" type="ORF">BBK15_06680</name>
</gene>
<evidence type="ECO:0000313" key="1">
    <source>
        <dbReference type="EMBL" id="OFA34854.1"/>
    </source>
</evidence>
<evidence type="ECO:0000313" key="2">
    <source>
        <dbReference type="Proteomes" id="UP000175684"/>
    </source>
</evidence>
<reference evidence="1 2" key="1">
    <citation type="submission" date="2016-07" db="EMBL/GenBank/DDBJ databases">
        <title>Draft Genome Sequence of Bifidobacterium adolescentis strain Km 4.</title>
        <authorList>
            <person name="Danilenko V.N."/>
        </authorList>
    </citation>
    <scope>NUCLEOTIDE SEQUENCE [LARGE SCALE GENOMIC DNA]</scope>
    <source>
        <strain evidence="1 2">Km 4</strain>
    </source>
</reference>
<organism evidence="1 2">
    <name type="scientific">Bifidobacterium adolescentis</name>
    <dbReference type="NCBI Taxonomy" id="1680"/>
    <lineage>
        <taxon>Bacteria</taxon>
        <taxon>Bacillati</taxon>
        <taxon>Actinomycetota</taxon>
        <taxon>Actinomycetes</taxon>
        <taxon>Bifidobacteriales</taxon>
        <taxon>Bifidobacteriaceae</taxon>
        <taxon>Bifidobacterium</taxon>
    </lineage>
</organism>
<evidence type="ECO:0008006" key="3">
    <source>
        <dbReference type="Google" id="ProtNLM"/>
    </source>
</evidence>
<name>A0A1E7XZS8_BIFAD</name>
<dbReference type="AlphaFoldDB" id="A0A1E7XZS8"/>
<dbReference type="RefSeq" id="WP_070122686.1">
    <property type="nucleotide sequence ID" value="NZ_CAXVKA010000002.1"/>
</dbReference>